<keyword evidence="5" id="KW-1185">Reference proteome</keyword>
<dbReference type="Pfam" id="PF00005">
    <property type="entry name" value="ABC_tran"/>
    <property type="match status" value="1"/>
</dbReference>
<organism evidence="4 5">
    <name type="scientific">Thermophilibacter immobilis</name>
    <dbReference type="NCBI Taxonomy" id="2779519"/>
    <lineage>
        <taxon>Bacteria</taxon>
        <taxon>Bacillati</taxon>
        <taxon>Actinomycetota</taxon>
        <taxon>Coriobacteriia</taxon>
        <taxon>Coriobacteriales</taxon>
        <taxon>Atopobiaceae</taxon>
        <taxon>Thermophilibacter</taxon>
    </lineage>
</organism>
<dbReference type="AlphaFoldDB" id="A0A7S7M7N5"/>
<evidence type="ECO:0000313" key="4">
    <source>
        <dbReference type="EMBL" id="QOY60206.1"/>
    </source>
</evidence>
<dbReference type="InterPro" id="IPR003593">
    <property type="entry name" value="AAA+_ATPase"/>
</dbReference>
<name>A0A7S7M7N5_9ACTN</name>
<evidence type="ECO:0000259" key="3">
    <source>
        <dbReference type="PROSITE" id="PS50893"/>
    </source>
</evidence>
<keyword evidence="2 4" id="KW-0067">ATP-binding</keyword>
<dbReference type="RefSeq" id="WP_194370408.1">
    <property type="nucleotide sequence ID" value="NZ_CP063767.1"/>
</dbReference>
<protein>
    <submittedName>
        <fullName evidence="4">ATP-binding cassette domain-containing protein</fullName>
    </submittedName>
</protein>
<dbReference type="EMBL" id="CP063767">
    <property type="protein sequence ID" value="QOY60206.1"/>
    <property type="molecule type" value="Genomic_DNA"/>
</dbReference>
<dbReference type="PANTHER" id="PTHR43514:SF1">
    <property type="entry name" value="SULFATE_THIOSULFATE IMPORT ATP-BINDING PROTEIN CYSA"/>
    <property type="match status" value="1"/>
</dbReference>
<keyword evidence="1" id="KW-0547">Nucleotide-binding</keyword>
<evidence type="ECO:0000256" key="1">
    <source>
        <dbReference type="ARBA" id="ARBA00022741"/>
    </source>
</evidence>
<gene>
    <name evidence="4" type="ORF">INP52_07245</name>
</gene>
<dbReference type="PROSITE" id="PS00211">
    <property type="entry name" value="ABC_TRANSPORTER_1"/>
    <property type="match status" value="1"/>
</dbReference>
<reference evidence="4 5" key="1">
    <citation type="submission" date="2020-10" db="EMBL/GenBank/DDBJ databases">
        <title>Olsenella immobilis sp.nov., isolated from the mud in a fermentation cellar used for the production of Chinese strong-flavoured liquor.</title>
        <authorList>
            <person name="Lu L."/>
        </authorList>
    </citation>
    <scope>NUCLEOTIDE SEQUENCE [LARGE SCALE GENOMIC DNA]</scope>
    <source>
        <strain evidence="4 5">LZLJ-2</strain>
    </source>
</reference>
<dbReference type="KEGG" id="tio:INP52_07245"/>
<dbReference type="InterPro" id="IPR003439">
    <property type="entry name" value="ABC_transporter-like_ATP-bd"/>
</dbReference>
<proteinExistence type="predicted"/>
<dbReference type="InterPro" id="IPR027417">
    <property type="entry name" value="P-loop_NTPase"/>
</dbReference>
<dbReference type="Proteomes" id="UP000593735">
    <property type="component" value="Chromosome"/>
</dbReference>
<dbReference type="PROSITE" id="PS50893">
    <property type="entry name" value="ABC_TRANSPORTER_2"/>
    <property type="match status" value="1"/>
</dbReference>
<dbReference type="InterPro" id="IPR017871">
    <property type="entry name" value="ABC_transporter-like_CS"/>
</dbReference>
<accession>A0A7S7M7N5</accession>
<evidence type="ECO:0000313" key="5">
    <source>
        <dbReference type="Proteomes" id="UP000593735"/>
    </source>
</evidence>
<evidence type="ECO:0000256" key="2">
    <source>
        <dbReference type="ARBA" id="ARBA00022840"/>
    </source>
</evidence>
<feature type="domain" description="ABC transporter" evidence="3">
    <location>
        <begin position="1"/>
        <end position="235"/>
    </location>
</feature>
<dbReference type="GO" id="GO:0016887">
    <property type="term" value="F:ATP hydrolysis activity"/>
    <property type="evidence" value="ECO:0007669"/>
    <property type="project" value="InterPro"/>
</dbReference>
<dbReference type="GO" id="GO:0005524">
    <property type="term" value="F:ATP binding"/>
    <property type="evidence" value="ECO:0007669"/>
    <property type="project" value="UniProtKB-KW"/>
</dbReference>
<dbReference type="Gene3D" id="3.40.50.300">
    <property type="entry name" value="P-loop containing nucleotide triphosphate hydrolases"/>
    <property type="match status" value="1"/>
</dbReference>
<sequence>MSLLVDIRKRLGDFSLDVSFATDDAHETLALLGPSGSGKSLTLKCIAGVLTPDEGRIVLNDRVLFDAAAHVNLPPQRRRVGYLFQQYALFPTMTVATNIAAGVLGASRVERARRVAEQVRAFRLEGLENKRPAQLSGGQQQRVALARIMAGTPELILLDEPFSALDGHLRWQIELELTDVLHAFPGGTVYVSHNRDEVYRMCDTVCVVSQGRSEDKLTVAGLFETPRTLAAALISGCKNISRAHAEADGQLTCTDWGITLAAAQPAGADVTHVGVRAHYFEVVGAGTSGALTGSSDNLVPCRVARVIDSTFSTIVMLQTPGAAQLRYECEKDAWAALGDPSELVVRVAPADVMPLRGGNDA</sequence>
<dbReference type="SMART" id="SM00382">
    <property type="entry name" value="AAA"/>
    <property type="match status" value="1"/>
</dbReference>
<dbReference type="InterPro" id="IPR050334">
    <property type="entry name" value="Molybdenum_import_ModC"/>
</dbReference>
<dbReference type="SUPFAM" id="SSF52540">
    <property type="entry name" value="P-loop containing nucleoside triphosphate hydrolases"/>
    <property type="match status" value="1"/>
</dbReference>
<dbReference type="PANTHER" id="PTHR43514">
    <property type="entry name" value="ABC TRANSPORTER I FAMILY MEMBER 10"/>
    <property type="match status" value="1"/>
</dbReference>